<keyword evidence="4" id="KW-1185">Reference proteome</keyword>
<dbReference type="RefSeq" id="XP_019853907.1">
    <property type="nucleotide sequence ID" value="XM_019998348.1"/>
</dbReference>
<feature type="transmembrane region" description="Helical" evidence="2">
    <location>
        <begin position="717"/>
        <end position="739"/>
    </location>
</feature>
<keyword evidence="2" id="KW-0472">Membrane</keyword>
<feature type="region of interest" description="Disordered" evidence="1">
    <location>
        <begin position="325"/>
        <end position="391"/>
    </location>
</feature>
<dbReference type="KEGG" id="aqu:109583138"/>
<dbReference type="EnsemblMetazoa" id="XM_019998348.1">
    <property type="protein sequence ID" value="XP_019853907.1"/>
    <property type="gene ID" value="LOC109583138"/>
</dbReference>
<keyword evidence="2" id="KW-1133">Transmembrane helix</keyword>
<protein>
    <submittedName>
        <fullName evidence="3">Uncharacterized protein</fullName>
    </submittedName>
</protein>
<feature type="compositionally biased region" description="Basic and acidic residues" evidence="1">
    <location>
        <begin position="356"/>
        <end position="377"/>
    </location>
</feature>
<reference evidence="3" key="2">
    <citation type="submission" date="2024-06" db="UniProtKB">
        <authorList>
            <consortium name="EnsemblMetazoa"/>
        </authorList>
    </citation>
    <scope>IDENTIFICATION</scope>
</reference>
<dbReference type="Proteomes" id="UP000007879">
    <property type="component" value="Unassembled WGS sequence"/>
</dbReference>
<evidence type="ECO:0000256" key="1">
    <source>
        <dbReference type="SAM" id="MobiDB-lite"/>
    </source>
</evidence>
<feature type="transmembrane region" description="Helical" evidence="2">
    <location>
        <begin position="71"/>
        <end position="92"/>
    </location>
</feature>
<evidence type="ECO:0000313" key="4">
    <source>
        <dbReference type="Proteomes" id="UP000007879"/>
    </source>
</evidence>
<organism evidence="3 4">
    <name type="scientific">Amphimedon queenslandica</name>
    <name type="common">Sponge</name>
    <dbReference type="NCBI Taxonomy" id="400682"/>
    <lineage>
        <taxon>Eukaryota</taxon>
        <taxon>Metazoa</taxon>
        <taxon>Porifera</taxon>
        <taxon>Demospongiae</taxon>
        <taxon>Heteroscleromorpha</taxon>
        <taxon>Haplosclerida</taxon>
        <taxon>Niphatidae</taxon>
        <taxon>Amphimedon</taxon>
    </lineage>
</organism>
<dbReference type="AlphaFoldDB" id="A0AAN0JAW2"/>
<keyword evidence="2" id="KW-0812">Transmembrane</keyword>
<name>A0AAN0JAW2_AMPQE</name>
<feature type="region of interest" description="Disordered" evidence="1">
    <location>
        <begin position="251"/>
        <end position="282"/>
    </location>
</feature>
<accession>A0AAN0JAW2</accession>
<dbReference type="GeneID" id="109583138"/>
<sequence length="755" mass="83659">MAEGFASSRVEPMVELSTSLVALNDAVSSKNLDIIKLVAKHAFGIGQQDLDEADVLTSVYYLLERQHDSSALNILILILMRLGIDTVLVGALKKHVKQNEIVIEGYQKVDFILTVSCILRSLHKRQYKSLKEMARRTFLNNYDPSNIKTRTHLLQLLFDQDCLTPTSFRFLFAWLEVVGCSLYHIELKAYCRRHEIKIPEWDNLVPPLKERYPNAGESKYNTHPRSCPKSFPATESLPAAAIRDGGMIDSQSLSLRSKPPLPFPNSGGRKSDHTPSPTASYMYRDSTEHPVEASGPTAMVTAVSDAPNSEIVLVPGHEEKALGVGSVASSHQFPPIDLKSDDSGDESNDESGNSTELHHPQSESSREGQEGKLHVDKWPSSNLPRSNERMTNVVGINDDTSVITTMDIGFSQIMKKGKERICKLRQVLSEKYRQTSVKYCCCKLLVIVALVICIGGVSGGLTYHYIGSSPGDTSVTLAQNATVNIGCFDLLHIGHFIILAVAQTSFKFLAVPSSSVVPTKISFPDVNYKRAGTGYYISLNYYHTGYYDPLYSAGSGTVSYYTNFTNFDPSSCFYLYLFNSLDSYHEVLKNLGPARGFINKFVFCPNSTDKVFNFTFPLHTVGFYYVAAFMPSNMNIDVKISAEIFTYDITYLEGLGVQSCLLDDGKCLLDVGHHPVHAHSESVCLLASSSSQLYGETINGTVSPQRYLYNARTVSTFLTGCVFVVSIIILCPCIFCIITKFCASRRKSRDGYLSL</sequence>
<reference evidence="4" key="1">
    <citation type="journal article" date="2010" name="Nature">
        <title>The Amphimedon queenslandica genome and the evolution of animal complexity.</title>
        <authorList>
            <person name="Srivastava M."/>
            <person name="Simakov O."/>
            <person name="Chapman J."/>
            <person name="Fahey B."/>
            <person name="Gauthier M.E."/>
            <person name="Mitros T."/>
            <person name="Richards G.S."/>
            <person name="Conaco C."/>
            <person name="Dacre M."/>
            <person name="Hellsten U."/>
            <person name="Larroux C."/>
            <person name="Putnam N.H."/>
            <person name="Stanke M."/>
            <person name="Adamska M."/>
            <person name="Darling A."/>
            <person name="Degnan S.M."/>
            <person name="Oakley T.H."/>
            <person name="Plachetzki D.C."/>
            <person name="Zhai Y."/>
            <person name="Adamski M."/>
            <person name="Calcino A."/>
            <person name="Cummins S.F."/>
            <person name="Goodstein D.M."/>
            <person name="Harris C."/>
            <person name="Jackson D.J."/>
            <person name="Leys S.P."/>
            <person name="Shu S."/>
            <person name="Woodcroft B.J."/>
            <person name="Vervoort M."/>
            <person name="Kosik K.S."/>
            <person name="Manning G."/>
            <person name="Degnan B.M."/>
            <person name="Rokhsar D.S."/>
        </authorList>
    </citation>
    <scope>NUCLEOTIDE SEQUENCE [LARGE SCALE GENOMIC DNA]</scope>
</reference>
<proteinExistence type="predicted"/>
<feature type="transmembrane region" description="Helical" evidence="2">
    <location>
        <begin position="444"/>
        <end position="466"/>
    </location>
</feature>
<evidence type="ECO:0000313" key="3">
    <source>
        <dbReference type="EnsemblMetazoa" id="XP_019853907.1"/>
    </source>
</evidence>
<evidence type="ECO:0000256" key="2">
    <source>
        <dbReference type="SAM" id="Phobius"/>
    </source>
</evidence>